<dbReference type="AlphaFoldDB" id="A0A2S7UR73"/>
<keyword evidence="1" id="KW-0472">Membrane</keyword>
<dbReference type="Proteomes" id="UP000239007">
    <property type="component" value="Unassembled WGS sequence"/>
</dbReference>
<protein>
    <submittedName>
        <fullName evidence="2">Uncharacterized protein</fullName>
    </submittedName>
</protein>
<gene>
    <name evidence="2" type="ORF">BTO11_01745</name>
</gene>
<dbReference type="RefSeq" id="WP_105050955.1">
    <property type="nucleotide sequence ID" value="NZ_BMYG01000004.1"/>
</dbReference>
<keyword evidence="1" id="KW-1133">Transmembrane helix</keyword>
<accession>A0A2S7UR73</accession>
<reference evidence="2 3" key="1">
    <citation type="submission" date="2016-12" db="EMBL/GenBank/DDBJ databases">
        <title>Diversity of luminous bacteria.</title>
        <authorList>
            <person name="Yoshizawa S."/>
            <person name="Kogure K."/>
        </authorList>
    </citation>
    <scope>NUCLEOTIDE SEQUENCE [LARGE SCALE GENOMIC DNA]</scope>
    <source>
        <strain evidence="2 3">SA4-48</strain>
    </source>
</reference>
<feature type="transmembrane region" description="Helical" evidence="1">
    <location>
        <begin position="30"/>
        <end position="62"/>
    </location>
</feature>
<keyword evidence="1" id="KW-0812">Transmembrane</keyword>
<comment type="caution">
    <text evidence="2">The sequence shown here is derived from an EMBL/GenBank/DDBJ whole genome shotgun (WGS) entry which is preliminary data.</text>
</comment>
<evidence type="ECO:0000313" key="2">
    <source>
        <dbReference type="EMBL" id="PQJ52494.1"/>
    </source>
</evidence>
<evidence type="ECO:0000313" key="3">
    <source>
        <dbReference type="Proteomes" id="UP000239007"/>
    </source>
</evidence>
<keyword evidence="3" id="KW-1185">Reference proteome</keyword>
<sequence length="78" mass="8494">MSGQGSTGNVLAALCNVFIPGLGQLIQGNVLSAIVIFMLVTIGYALWFLIVPVIFAGLIHLWSIYDAAMFKPDSYFER</sequence>
<name>A0A2S7UR73_9GAMM</name>
<dbReference type="OrthoDB" id="964739at2"/>
<organism evidence="2 3">
    <name type="scientific">Psychrosphaera saromensis</name>
    <dbReference type="NCBI Taxonomy" id="716813"/>
    <lineage>
        <taxon>Bacteria</taxon>
        <taxon>Pseudomonadati</taxon>
        <taxon>Pseudomonadota</taxon>
        <taxon>Gammaproteobacteria</taxon>
        <taxon>Alteromonadales</taxon>
        <taxon>Pseudoalteromonadaceae</taxon>
        <taxon>Psychrosphaera</taxon>
    </lineage>
</organism>
<proteinExistence type="predicted"/>
<evidence type="ECO:0000256" key="1">
    <source>
        <dbReference type="SAM" id="Phobius"/>
    </source>
</evidence>
<dbReference type="EMBL" id="MSCH01000003">
    <property type="protein sequence ID" value="PQJ52494.1"/>
    <property type="molecule type" value="Genomic_DNA"/>
</dbReference>